<dbReference type="AlphaFoldDB" id="A0A7X3JXP9"/>
<dbReference type="EMBL" id="RHLK01000001">
    <property type="protein sequence ID" value="MVO98268.1"/>
    <property type="molecule type" value="Genomic_DNA"/>
</dbReference>
<organism evidence="2 3">
    <name type="scientific">Paenibacillus lutrae</name>
    <dbReference type="NCBI Taxonomy" id="2078573"/>
    <lineage>
        <taxon>Bacteria</taxon>
        <taxon>Bacillati</taxon>
        <taxon>Bacillota</taxon>
        <taxon>Bacilli</taxon>
        <taxon>Bacillales</taxon>
        <taxon>Paenibacillaceae</taxon>
        <taxon>Paenibacillus</taxon>
    </lineage>
</organism>
<gene>
    <name evidence="2" type="ORF">EDM21_01725</name>
</gene>
<sequence>MESADKQLGTITGTIEEQCEQFGIILGLNGPVSEEVLFAAVHDTSYAHNLLAARRSEMFLNHLLNNPPAVGIAGETEALGATGARAAGSAGASEVTGESRAAGESESAEVTGASDAAASEATEVSASAGGSAAAHSNTELAKKAGQALWKWARTGFATVEDDVYRRRMSACEACPHIQSKPDKLLYNALSSATSATGGAAEKICGKCGCVLSKKTRLPTESCPDEHPDLAGMTRWEEPVPAI</sequence>
<feature type="region of interest" description="Disordered" evidence="1">
    <location>
        <begin position="85"/>
        <end position="133"/>
    </location>
</feature>
<dbReference type="OrthoDB" id="2596096at2"/>
<name>A0A7X3JXP9_9BACL</name>
<evidence type="ECO:0000256" key="1">
    <source>
        <dbReference type="SAM" id="MobiDB-lite"/>
    </source>
</evidence>
<dbReference type="RefSeq" id="WP_157332315.1">
    <property type="nucleotide sequence ID" value="NZ_RHLK01000001.1"/>
</dbReference>
<protein>
    <submittedName>
        <fullName evidence="2">Uncharacterized protein</fullName>
    </submittedName>
</protein>
<evidence type="ECO:0000313" key="3">
    <source>
        <dbReference type="Proteomes" id="UP000490800"/>
    </source>
</evidence>
<keyword evidence="3" id="KW-1185">Reference proteome</keyword>
<accession>A0A7X3JXP9</accession>
<evidence type="ECO:0000313" key="2">
    <source>
        <dbReference type="EMBL" id="MVO98268.1"/>
    </source>
</evidence>
<proteinExistence type="predicted"/>
<reference evidence="2 3" key="1">
    <citation type="journal article" date="2019" name="Microorganisms">
        <title>Paenibacillus lutrae sp. nov., A Chitinolytic Species Isolated from A River Otter in Castril Natural Park, Granada, Spain.</title>
        <authorList>
            <person name="Rodriguez M."/>
            <person name="Reina J.C."/>
            <person name="Bejar V."/>
            <person name="Llamas I."/>
        </authorList>
    </citation>
    <scope>NUCLEOTIDE SEQUENCE [LARGE SCALE GENOMIC DNA]</scope>
    <source>
        <strain evidence="2 3">N10</strain>
    </source>
</reference>
<comment type="caution">
    <text evidence="2">The sequence shown here is derived from an EMBL/GenBank/DDBJ whole genome shotgun (WGS) entry which is preliminary data.</text>
</comment>
<dbReference type="Proteomes" id="UP000490800">
    <property type="component" value="Unassembled WGS sequence"/>
</dbReference>